<dbReference type="PANTHER" id="PTHR11537">
    <property type="entry name" value="VOLTAGE-GATED POTASSIUM CHANNEL"/>
    <property type="match status" value="1"/>
</dbReference>
<dbReference type="Gene3D" id="1.20.120.350">
    <property type="entry name" value="Voltage-gated potassium channels. Chain C"/>
    <property type="match status" value="1"/>
</dbReference>
<feature type="transmembrane region" description="Helical" evidence="12">
    <location>
        <begin position="134"/>
        <end position="153"/>
    </location>
</feature>
<dbReference type="EMBL" id="CP000593">
    <property type="protein sequence ID" value="ABO99180.1"/>
    <property type="molecule type" value="Genomic_DNA"/>
</dbReference>
<keyword evidence="5" id="KW-0631">Potassium channel</keyword>
<keyword evidence="7" id="KW-0630">Potassium</keyword>
<evidence type="ECO:0000256" key="8">
    <source>
        <dbReference type="ARBA" id="ARBA00022989"/>
    </source>
</evidence>
<keyword evidence="4 12" id="KW-0812">Transmembrane</keyword>
<dbReference type="eggNOG" id="KOG3713">
    <property type="taxonomic scope" value="Eukaryota"/>
</dbReference>
<dbReference type="GeneID" id="5005063"/>
<evidence type="ECO:0000256" key="4">
    <source>
        <dbReference type="ARBA" id="ARBA00022692"/>
    </source>
</evidence>
<dbReference type="HOGENOM" id="CLU_011722_1_5_1"/>
<dbReference type="Pfam" id="PF00520">
    <property type="entry name" value="Ion_trans"/>
    <property type="match status" value="1"/>
</dbReference>
<evidence type="ECO:0000256" key="3">
    <source>
        <dbReference type="ARBA" id="ARBA00022538"/>
    </source>
</evidence>
<dbReference type="GO" id="GO:0001508">
    <property type="term" value="P:action potential"/>
    <property type="evidence" value="ECO:0007669"/>
    <property type="project" value="TreeGrafter"/>
</dbReference>
<dbReference type="InterPro" id="IPR027359">
    <property type="entry name" value="Volt_channel_dom_sf"/>
</dbReference>
<evidence type="ECO:0000256" key="6">
    <source>
        <dbReference type="ARBA" id="ARBA00022882"/>
    </source>
</evidence>
<feature type="transmembrane region" description="Helical" evidence="12">
    <location>
        <begin position="38"/>
        <end position="58"/>
    </location>
</feature>
<sequence length="189" mass="21183">IELFSVIMFTIEYVLRSLCCPNYRKFVRQPLNVVDLCAILPFYLEAIFPLSVSSLQIIRTIRLVRVLRIVRLGVKFGRLSIIGSSIRECIDMLLVSLAIGSVCTVIFSTLIYYAEHGDYVASLDIYARRTDSPYKSIPASFWWCMVTLMTVGYGDHVPATGWGKLVACLTMVTSVLLLALPISVIGTEF</sequence>
<proteinExistence type="predicted"/>
<evidence type="ECO:0000256" key="11">
    <source>
        <dbReference type="ARBA" id="ARBA00023303"/>
    </source>
</evidence>
<feature type="transmembrane region" description="Helical" evidence="12">
    <location>
        <begin position="165"/>
        <end position="186"/>
    </location>
</feature>
<dbReference type="KEGG" id="olu:OSTLU_7186"/>
<keyword evidence="6" id="KW-0851">Voltage-gated channel</keyword>
<feature type="non-terminal residue" evidence="14">
    <location>
        <position position="1"/>
    </location>
</feature>
<organism evidence="14 15">
    <name type="scientific">Ostreococcus lucimarinus (strain CCE9901)</name>
    <dbReference type="NCBI Taxonomy" id="436017"/>
    <lineage>
        <taxon>Eukaryota</taxon>
        <taxon>Viridiplantae</taxon>
        <taxon>Chlorophyta</taxon>
        <taxon>Mamiellophyceae</taxon>
        <taxon>Mamiellales</taxon>
        <taxon>Bathycoccaceae</taxon>
        <taxon>Ostreococcus</taxon>
    </lineage>
</organism>
<evidence type="ECO:0000256" key="5">
    <source>
        <dbReference type="ARBA" id="ARBA00022826"/>
    </source>
</evidence>
<gene>
    <name evidence="14" type="ORF">OSTLU_7186</name>
</gene>
<comment type="subcellular location">
    <subcellularLocation>
        <location evidence="1">Membrane</location>
        <topology evidence="1">Multi-pass membrane protein</topology>
    </subcellularLocation>
</comment>
<reference evidence="14 15" key="1">
    <citation type="journal article" date="2007" name="Proc. Natl. Acad. Sci. U.S.A.">
        <title>The tiny eukaryote Ostreococcus provides genomic insights into the paradox of plankton speciation.</title>
        <authorList>
            <person name="Palenik B."/>
            <person name="Grimwood J."/>
            <person name="Aerts A."/>
            <person name="Rouze P."/>
            <person name="Salamov A."/>
            <person name="Putnam N."/>
            <person name="Dupont C."/>
            <person name="Jorgensen R."/>
            <person name="Derelle E."/>
            <person name="Rombauts S."/>
            <person name="Zhou K."/>
            <person name="Otillar R."/>
            <person name="Merchant S.S."/>
            <person name="Podell S."/>
            <person name="Gaasterland T."/>
            <person name="Napoli C."/>
            <person name="Gendler K."/>
            <person name="Manuell A."/>
            <person name="Tai V."/>
            <person name="Vallon O."/>
            <person name="Piganeau G."/>
            <person name="Jancek S."/>
            <person name="Heijde M."/>
            <person name="Jabbari K."/>
            <person name="Bowler C."/>
            <person name="Lohr M."/>
            <person name="Robbens S."/>
            <person name="Werner G."/>
            <person name="Dubchak I."/>
            <person name="Pazour G.J."/>
            <person name="Ren Q."/>
            <person name="Paulsen I."/>
            <person name="Delwiche C."/>
            <person name="Schmutz J."/>
            <person name="Rokhsar D."/>
            <person name="Van de Peer Y."/>
            <person name="Moreau H."/>
            <person name="Grigoriev I.V."/>
        </authorList>
    </citation>
    <scope>NUCLEOTIDE SEQUENCE [LARGE SCALE GENOMIC DNA]</scope>
    <source>
        <strain evidence="14 15">CCE9901</strain>
    </source>
</reference>
<evidence type="ECO:0000256" key="1">
    <source>
        <dbReference type="ARBA" id="ARBA00004141"/>
    </source>
</evidence>
<evidence type="ECO:0000313" key="15">
    <source>
        <dbReference type="Proteomes" id="UP000001568"/>
    </source>
</evidence>
<evidence type="ECO:0000256" key="12">
    <source>
        <dbReference type="SAM" id="Phobius"/>
    </source>
</evidence>
<name>A4S656_OSTLU</name>
<evidence type="ECO:0000256" key="7">
    <source>
        <dbReference type="ARBA" id="ARBA00022958"/>
    </source>
</evidence>
<dbReference type="OMA" id="IPRSIYW"/>
<dbReference type="STRING" id="436017.A4S656"/>
<feature type="domain" description="Ion transport" evidence="13">
    <location>
        <begin position="2"/>
        <end position="189"/>
    </location>
</feature>
<protein>
    <submittedName>
        <fullName evidence="14">VIC family transporter: potassium ion channel</fullName>
    </submittedName>
</protein>
<keyword evidence="8 12" id="KW-1133">Transmembrane helix</keyword>
<feature type="transmembrane region" description="Helical" evidence="12">
    <location>
        <begin position="92"/>
        <end position="114"/>
    </location>
</feature>
<evidence type="ECO:0000256" key="9">
    <source>
        <dbReference type="ARBA" id="ARBA00023065"/>
    </source>
</evidence>
<dbReference type="Gramene" id="ABO99180">
    <property type="protein sequence ID" value="ABO99180"/>
    <property type="gene ID" value="OSTLU_7186"/>
</dbReference>
<dbReference type="Proteomes" id="UP000001568">
    <property type="component" value="Chromosome 13"/>
</dbReference>
<dbReference type="GO" id="GO:0008076">
    <property type="term" value="C:voltage-gated potassium channel complex"/>
    <property type="evidence" value="ECO:0007669"/>
    <property type="project" value="InterPro"/>
</dbReference>
<keyword evidence="11" id="KW-0407">Ion channel</keyword>
<dbReference type="PRINTS" id="PR00169">
    <property type="entry name" value="KCHANNEL"/>
</dbReference>
<feature type="non-terminal residue" evidence="14">
    <location>
        <position position="189"/>
    </location>
</feature>
<keyword evidence="3" id="KW-0633">Potassium transport</keyword>
<dbReference type="PANTHER" id="PTHR11537:SF254">
    <property type="entry name" value="POTASSIUM VOLTAGE-GATED CHANNEL PROTEIN SHAB"/>
    <property type="match status" value="1"/>
</dbReference>
<evidence type="ECO:0000313" key="14">
    <source>
        <dbReference type="EMBL" id="ABO99180.1"/>
    </source>
</evidence>
<keyword evidence="15" id="KW-1185">Reference proteome</keyword>
<dbReference type="RefSeq" id="XP_001420887.1">
    <property type="nucleotide sequence ID" value="XM_001420850.1"/>
</dbReference>
<keyword evidence="2" id="KW-0813">Transport</keyword>
<accession>A4S656</accession>
<dbReference type="Gene3D" id="1.10.287.70">
    <property type="match status" value="1"/>
</dbReference>
<dbReference type="InterPro" id="IPR028325">
    <property type="entry name" value="VG_K_chnl"/>
</dbReference>
<dbReference type="InterPro" id="IPR005821">
    <property type="entry name" value="Ion_trans_dom"/>
</dbReference>
<dbReference type="AlphaFoldDB" id="A4S656"/>
<dbReference type="GO" id="GO:0005249">
    <property type="term" value="F:voltage-gated potassium channel activity"/>
    <property type="evidence" value="ECO:0007669"/>
    <property type="project" value="InterPro"/>
</dbReference>
<keyword evidence="10 12" id="KW-0472">Membrane</keyword>
<evidence type="ECO:0000256" key="2">
    <source>
        <dbReference type="ARBA" id="ARBA00022448"/>
    </source>
</evidence>
<dbReference type="OrthoDB" id="415460at2759"/>
<dbReference type="SUPFAM" id="SSF81324">
    <property type="entry name" value="Voltage-gated potassium channels"/>
    <property type="match status" value="1"/>
</dbReference>
<keyword evidence="9" id="KW-0406">Ion transport</keyword>
<evidence type="ECO:0000256" key="10">
    <source>
        <dbReference type="ARBA" id="ARBA00023136"/>
    </source>
</evidence>
<evidence type="ECO:0000259" key="13">
    <source>
        <dbReference type="Pfam" id="PF00520"/>
    </source>
</evidence>